<dbReference type="AlphaFoldDB" id="A0A0F9T7A4"/>
<protein>
    <submittedName>
        <fullName evidence="1">Uncharacterized protein</fullName>
    </submittedName>
</protein>
<accession>A0A0F9T7A4</accession>
<proteinExistence type="predicted"/>
<organism evidence="1">
    <name type="scientific">marine sediment metagenome</name>
    <dbReference type="NCBI Taxonomy" id="412755"/>
    <lineage>
        <taxon>unclassified sequences</taxon>
        <taxon>metagenomes</taxon>
        <taxon>ecological metagenomes</taxon>
    </lineage>
</organism>
<sequence>MMEHMSAINVGSFNNKHIKVIFNNGMTCEGRVILWGDGRSVLIDEESGSLLYIYNTKENVMLVKVPDEKIKHPSPGPTVEAVDVKRPPFTEQPTKLDYESDPNLRLKKLVALKDMQRTAMKDVFTKRLKTFTPTHAMPAYYDTPNFTK</sequence>
<gene>
    <name evidence="1" type="ORF">LCGC14_0427040</name>
</gene>
<name>A0A0F9T7A4_9ZZZZ</name>
<evidence type="ECO:0000313" key="1">
    <source>
        <dbReference type="EMBL" id="KKN70812.1"/>
    </source>
</evidence>
<reference evidence="1" key="1">
    <citation type="journal article" date="2015" name="Nature">
        <title>Complex archaea that bridge the gap between prokaryotes and eukaryotes.</title>
        <authorList>
            <person name="Spang A."/>
            <person name="Saw J.H."/>
            <person name="Jorgensen S.L."/>
            <person name="Zaremba-Niedzwiedzka K."/>
            <person name="Martijn J."/>
            <person name="Lind A.E."/>
            <person name="van Eijk R."/>
            <person name="Schleper C."/>
            <person name="Guy L."/>
            <person name="Ettema T.J."/>
        </authorList>
    </citation>
    <scope>NUCLEOTIDE SEQUENCE</scope>
</reference>
<dbReference type="EMBL" id="LAZR01000396">
    <property type="protein sequence ID" value="KKN70812.1"/>
    <property type="molecule type" value="Genomic_DNA"/>
</dbReference>
<comment type="caution">
    <text evidence="1">The sequence shown here is derived from an EMBL/GenBank/DDBJ whole genome shotgun (WGS) entry which is preliminary data.</text>
</comment>